<evidence type="ECO:0000256" key="1">
    <source>
        <dbReference type="SAM" id="MobiDB-lite"/>
    </source>
</evidence>
<feature type="region of interest" description="Disordered" evidence="1">
    <location>
        <begin position="1208"/>
        <end position="1231"/>
    </location>
</feature>
<dbReference type="Gene3D" id="3.30.40.10">
    <property type="entry name" value="Zinc/RING finger domain, C3HC4 (zinc finger)"/>
    <property type="match status" value="1"/>
</dbReference>
<proteinExistence type="predicted"/>
<dbReference type="OrthoDB" id="10072397at2759"/>
<feature type="compositionally biased region" description="Polar residues" evidence="1">
    <location>
        <begin position="725"/>
        <end position="744"/>
    </location>
</feature>
<dbReference type="InterPro" id="IPR013083">
    <property type="entry name" value="Znf_RING/FYVE/PHD"/>
</dbReference>
<accession>A0A034VWA2</accession>
<reference evidence="2" key="1">
    <citation type="journal article" date="2014" name="BMC Genomics">
        <title>Characterizing the developmental transcriptome of the oriental fruit fly, Bactrocera dorsalis (Diptera: Tephritidae) through comparative genomic analysis with Drosophila melanogaster utilizing modENCODE datasets.</title>
        <authorList>
            <person name="Geib S.M."/>
            <person name="Calla B."/>
            <person name="Hall B."/>
            <person name="Hou S."/>
            <person name="Manoukis N.C."/>
        </authorList>
    </citation>
    <scope>NUCLEOTIDE SEQUENCE</scope>
    <source>
        <strain evidence="2">Punador</strain>
    </source>
</reference>
<dbReference type="EMBL" id="GAKP01012258">
    <property type="protein sequence ID" value="JAC46694.1"/>
    <property type="molecule type" value="Transcribed_RNA"/>
</dbReference>
<dbReference type="EMBL" id="GAKP01012261">
    <property type="protein sequence ID" value="JAC46691.1"/>
    <property type="molecule type" value="Transcribed_RNA"/>
</dbReference>
<protein>
    <submittedName>
        <fullName evidence="2">Uncharacterized protein</fullName>
    </submittedName>
</protein>
<name>A0A034VWA2_BACDO</name>
<dbReference type="InterPro" id="IPR011011">
    <property type="entry name" value="Znf_FYVE_PHD"/>
</dbReference>
<evidence type="ECO:0000313" key="2">
    <source>
        <dbReference type="EMBL" id="JAC46694.1"/>
    </source>
</evidence>
<feature type="compositionally biased region" description="Polar residues" evidence="1">
    <location>
        <begin position="1208"/>
        <end position="1220"/>
    </location>
</feature>
<feature type="region of interest" description="Disordered" evidence="1">
    <location>
        <begin position="905"/>
        <end position="925"/>
    </location>
</feature>
<sequence length="1255" mass="139779">MSALARFIVGVTSLIAPRDKVSTISSQRGFSNSNITVNTSNCYPTSADTACNTELNGQIRSHRSSKLKIDTERGNISCSPALLEFSFDSGIGMGSSSFTGNVSVVDEKLTSKTENSKTLKSGTDIIGTDIDSVSGNDAVDFNGKLATFVSIDNGISKYSKEEISWKLRYERLQQCRLILFALDRQQTQYRQLRERLSKIGEGRFAKKEPVIDNICNVCSCPINIIDSKSFITCFVCKKRICHATKCSNFVPKSGRRECQICHFSKDSLTHTQSWITEQMFFSRQNHSYPVRARSEIYIPIQDYNEGSTNFESVSQVGANCFAITSDQKTKIREYVEEVVAKLLGNSLDQIRVTQLSKSENYLPGILNNHVIHQHPVGLNDNQTKENILSEFSEISQARLRNMVESIIAEMLGTSGLTNVNVSEPELNTNTYGNGRSQLSHRHRTEHSFEPKAYQDFLAKAVLNKIADNEGYIRKLSESTPDLSSCNIDINFNMDDRSISPESSLETTSPFNYTDAQHSSKIIKDLDRESTINDYIASHTVPLPDLSTPMTDYEEDDMASVSSSILVEGNWEDNWLFRKKRPSLTTSITGSVGMLVPAPKDDVRAQIGDKTTDEISDLSEIDSDTDDSVQICAGLDPYNDRIVNKHLIGGQNTKVILDELIETASLISNTSHSPNEANYIETRNDHIVEKSLKTEAFNSKVANHSPLELKISSKSMPTSCYEAHTAQESENNPISDQLSSVTNLASRSTSTNIESCLAGHNNEQDIIHTNNCNNSFVNTTKLTNGSYPNSKSNFKQGQQFMYNNNSQEDNNGEEDDVVPLRHFVPGSIAEREYKKWNNAVEMPNNPYTPDALKRRISGSQERFIDLPNISSSTNKSVITVKAEDDEENESTSNIGYKRYSRDYYINADSTPKASPNHQNPRNDKRKRLCSGYSDELIEDTFTKESISQGNEIIAKETPVVIHPTVYLALPAQVVEESASFETLSNQSMNSANTTTSDDSDTIRIYDFKKQTTIIVHNDDKPSTTDITITTSDSVEPFPATTKCALTKDALARSKKIDEYKELYPREILLEAKPAETCVSTLASGPTPKAFKFLQPKRRLIDPSQVLPLEEEAPGLSFGEKAVVEEEVAQVMPSVKALAQAFLLSSNKCSQAEKRWKKGIQKMPSTAVKLNNPPTTQTENMVTAPEMTEDATIASDLSSLETDPSANMDILTNKTKTSSPERTANYEDNNNKNTTNMLRRVSMLKSNIAFFENLKFK</sequence>
<feature type="compositionally biased region" description="Polar residues" evidence="1">
    <location>
        <begin position="906"/>
        <end position="918"/>
    </location>
</feature>
<dbReference type="SUPFAM" id="SSF57903">
    <property type="entry name" value="FYVE/PHD zinc finger"/>
    <property type="match status" value="1"/>
</dbReference>
<organism evidence="2">
    <name type="scientific">Bactrocera dorsalis</name>
    <name type="common">Oriental fruit fly</name>
    <name type="synonym">Dacus dorsalis</name>
    <dbReference type="NCBI Taxonomy" id="27457"/>
    <lineage>
        <taxon>Eukaryota</taxon>
        <taxon>Metazoa</taxon>
        <taxon>Ecdysozoa</taxon>
        <taxon>Arthropoda</taxon>
        <taxon>Hexapoda</taxon>
        <taxon>Insecta</taxon>
        <taxon>Pterygota</taxon>
        <taxon>Neoptera</taxon>
        <taxon>Endopterygota</taxon>
        <taxon>Diptera</taxon>
        <taxon>Brachycera</taxon>
        <taxon>Muscomorpha</taxon>
        <taxon>Tephritoidea</taxon>
        <taxon>Tephritidae</taxon>
        <taxon>Bactrocera</taxon>
        <taxon>Bactrocera</taxon>
    </lineage>
</organism>
<feature type="region of interest" description="Disordered" evidence="1">
    <location>
        <begin position="722"/>
        <end position="744"/>
    </location>
</feature>
<dbReference type="AlphaFoldDB" id="A0A034VWA2"/>